<organism evidence="1 2">
    <name type="scientific">Candidatus Ordinivivax streblomastigis</name>
    <dbReference type="NCBI Taxonomy" id="2540710"/>
    <lineage>
        <taxon>Bacteria</taxon>
        <taxon>Pseudomonadati</taxon>
        <taxon>Bacteroidota</taxon>
        <taxon>Bacteroidia</taxon>
        <taxon>Bacteroidales</taxon>
        <taxon>Candidatus Ordinivivax</taxon>
    </lineage>
</organism>
<dbReference type="Proteomes" id="UP000324575">
    <property type="component" value="Unassembled WGS sequence"/>
</dbReference>
<name>A0A5M8P459_9BACT</name>
<reference evidence="1 2" key="1">
    <citation type="submission" date="2019-03" db="EMBL/GenBank/DDBJ databases">
        <title>Single cell metagenomics reveals metabolic interactions within the superorganism composed of flagellate Streblomastix strix and complex community of Bacteroidetes bacteria on its surface.</title>
        <authorList>
            <person name="Treitli S.C."/>
            <person name="Kolisko M."/>
            <person name="Husnik F."/>
            <person name="Keeling P."/>
            <person name="Hampl V."/>
        </authorList>
    </citation>
    <scope>NUCLEOTIDE SEQUENCE [LARGE SCALE GENOMIC DNA]</scope>
    <source>
        <strain evidence="1">St1</strain>
    </source>
</reference>
<sequence length="173" mass="19291">MTTESELLEIAKEIILLNKDISAGLTGSLLLYNMGIEKRRPAKDIDIIVWDLCESDLGLPTMPIGWNMIEMNGSKSEVDAIQFEKDTLWRMYGTGGKLLSGIPIHELGTVKREDVKSKQAAAVSKRAGKPIEIMPFGKHKGELIRDIPADYKKWALANIEWHSGNMNLKQALS</sequence>
<evidence type="ECO:0000313" key="2">
    <source>
        <dbReference type="Proteomes" id="UP000324575"/>
    </source>
</evidence>
<accession>A0A5M8P459</accession>
<gene>
    <name evidence="1" type="ORF">EZS26_000771</name>
</gene>
<evidence type="ECO:0000313" key="1">
    <source>
        <dbReference type="EMBL" id="KAA6303168.1"/>
    </source>
</evidence>
<protein>
    <submittedName>
        <fullName evidence="1">Uncharacterized protein</fullName>
    </submittedName>
</protein>
<proteinExistence type="predicted"/>
<dbReference type="Pfam" id="PF12843">
    <property type="entry name" value="QSregVF_b"/>
    <property type="match status" value="1"/>
</dbReference>
<dbReference type="AlphaFoldDB" id="A0A5M8P459"/>
<dbReference type="InterPro" id="IPR024530">
    <property type="entry name" value="QSregVF_b"/>
</dbReference>
<comment type="caution">
    <text evidence="1">The sequence shown here is derived from an EMBL/GenBank/DDBJ whole genome shotgun (WGS) entry which is preliminary data.</text>
</comment>
<dbReference type="EMBL" id="SNRX01000003">
    <property type="protein sequence ID" value="KAA6303168.1"/>
    <property type="molecule type" value="Genomic_DNA"/>
</dbReference>